<evidence type="ECO:0000313" key="12">
    <source>
        <dbReference type="EMBL" id="ADM27837.1"/>
    </source>
</evidence>
<feature type="domain" description="ATPase F1/V1/A1 complex alpha/beta subunit N-terminal" evidence="10">
    <location>
        <begin position="15"/>
        <end position="74"/>
    </location>
</feature>
<dbReference type="InterPro" id="IPR027417">
    <property type="entry name" value="P-loop_NTPase"/>
</dbReference>
<gene>
    <name evidence="8" type="primary">atpB</name>
    <name evidence="12" type="ordered locus">Igag_1023</name>
</gene>
<keyword evidence="13" id="KW-1185">Reference proteome</keyword>
<keyword evidence="7 8" id="KW-0066">ATP synthesis</keyword>
<dbReference type="STRING" id="583356.Igag_1023"/>
<keyword evidence="5 8" id="KW-0406">Ion transport</keyword>
<evidence type="ECO:0000313" key="13">
    <source>
        <dbReference type="Proteomes" id="UP000001304"/>
    </source>
</evidence>
<dbReference type="GO" id="GO:0046961">
    <property type="term" value="F:proton-transporting ATPase activity, rotational mechanism"/>
    <property type="evidence" value="ECO:0007669"/>
    <property type="project" value="TreeGrafter"/>
</dbReference>
<dbReference type="CDD" id="cd18118">
    <property type="entry name" value="ATP-synt_V_A-type_beta_N"/>
    <property type="match status" value="1"/>
</dbReference>
<evidence type="ECO:0000256" key="1">
    <source>
        <dbReference type="ARBA" id="ARBA00008936"/>
    </source>
</evidence>
<evidence type="ECO:0000256" key="4">
    <source>
        <dbReference type="ARBA" id="ARBA00022781"/>
    </source>
</evidence>
<dbReference type="HOGENOM" id="CLU_022916_0_0_2"/>
<name>E0SNP1_IGNAA</name>
<dbReference type="CDD" id="cd18112">
    <property type="entry name" value="ATP-synt_V_A-type_beta_C"/>
    <property type="match status" value="1"/>
</dbReference>
<dbReference type="AlphaFoldDB" id="E0SNP1"/>
<dbReference type="CDD" id="cd01135">
    <property type="entry name" value="V_A-ATPase_B"/>
    <property type="match status" value="1"/>
</dbReference>
<evidence type="ECO:0000256" key="2">
    <source>
        <dbReference type="ARBA" id="ARBA00022448"/>
    </source>
</evidence>
<protein>
    <recommendedName>
        <fullName evidence="8">A-type ATP synthase subunit B</fullName>
    </recommendedName>
</protein>
<evidence type="ECO:0000256" key="6">
    <source>
        <dbReference type="ARBA" id="ARBA00023136"/>
    </source>
</evidence>
<dbReference type="HAMAP" id="MF_00310">
    <property type="entry name" value="ATP_synth_B_arch"/>
    <property type="match status" value="1"/>
</dbReference>
<comment type="subcellular location">
    <subcellularLocation>
        <location evidence="8">Cell membrane</location>
        <topology evidence="8">Peripheral membrane protein</topology>
    </subcellularLocation>
</comment>
<keyword evidence="3 8" id="KW-1003">Cell membrane</keyword>
<evidence type="ECO:0000259" key="9">
    <source>
        <dbReference type="Pfam" id="PF00006"/>
    </source>
</evidence>
<comment type="subunit">
    <text evidence="8">Has multiple subunits with at least A(3), B(3), C, D, E, F, H, I and proteolipid K(x).</text>
</comment>
<evidence type="ECO:0000259" key="10">
    <source>
        <dbReference type="Pfam" id="PF02874"/>
    </source>
</evidence>
<evidence type="ECO:0000256" key="5">
    <source>
        <dbReference type="ARBA" id="ARBA00023065"/>
    </source>
</evidence>
<dbReference type="EMBL" id="CP002098">
    <property type="protein sequence ID" value="ADM27837.1"/>
    <property type="molecule type" value="Genomic_DNA"/>
</dbReference>
<feature type="domain" description="ATP synthase A/B type C-terminal" evidence="11">
    <location>
        <begin position="358"/>
        <end position="457"/>
    </location>
</feature>
<dbReference type="KEGG" id="iag:Igag_1023"/>
<dbReference type="Pfam" id="PF02874">
    <property type="entry name" value="ATP-synt_ab_N"/>
    <property type="match status" value="1"/>
</dbReference>
<sequence length="466" mass="51906">MSMQLYVRSTRNIVGSRGSLLLVKSIPGIRYGEVVEIDVDGDTRLGQVIDVSRDITVVQIFGTSSGIMPGKTIIKLQGETLKLGVSIDMLGRIFDGLGRPIDGGPPIVPEDYLDIHGAALNPALRIPPSEPIETGISVIDGLLTLVRGQKLPIFTGSGLPHNRISMQIVRQAAVRGTGESFAVVFGAVGVTYEEAYYFLNELRSMGALDRTIAFIATASASTVEKLALPRVALTAAEFLAWRYDMHVLTILTDMTNYCEALREISAAREEVPGRRGYPGYMYTDLATMYERAGRVTGRKGSMTIMPILTMPDDDITHPIPDLTGYITEGQIVLSRDMWRKGVYPPVDVFLSLSRLMKDGIGPGKTREDHREVFAQLMAAYAEGQYLRELTTIIGTESLTARDRKYLEFADQFERRFINQGEYERRTFEETLDIAWDILAILPEDELKQITPKTLEKYHPRYRGKKA</sequence>
<dbReference type="GO" id="GO:0016787">
    <property type="term" value="F:hydrolase activity"/>
    <property type="evidence" value="ECO:0007669"/>
    <property type="project" value="UniProtKB-KW"/>
</dbReference>
<evidence type="ECO:0000256" key="3">
    <source>
        <dbReference type="ARBA" id="ARBA00022475"/>
    </source>
</evidence>
<dbReference type="PANTHER" id="PTHR43389:SF4">
    <property type="entry name" value="V-TYPE PROTON ATPASE SUBUNIT B"/>
    <property type="match status" value="1"/>
</dbReference>
<dbReference type="InterPro" id="IPR000194">
    <property type="entry name" value="ATPase_F1/V1/A1_a/bsu_nucl-bd"/>
</dbReference>
<dbReference type="SUPFAM" id="SSF52540">
    <property type="entry name" value="P-loop containing nucleoside triphosphate hydrolases"/>
    <property type="match status" value="1"/>
</dbReference>
<dbReference type="GO" id="GO:0005886">
    <property type="term" value="C:plasma membrane"/>
    <property type="evidence" value="ECO:0007669"/>
    <property type="project" value="UniProtKB-SubCell"/>
</dbReference>
<keyword evidence="6 8" id="KW-0472">Membrane</keyword>
<keyword evidence="12" id="KW-0378">Hydrolase</keyword>
<dbReference type="Proteomes" id="UP000001304">
    <property type="component" value="Chromosome"/>
</dbReference>
<evidence type="ECO:0000256" key="8">
    <source>
        <dbReference type="HAMAP-Rule" id="MF_00310"/>
    </source>
</evidence>
<feature type="domain" description="ATPase F1/V1/A1 complex alpha/beta subunit nucleotide-binding" evidence="9">
    <location>
        <begin position="135"/>
        <end position="353"/>
    </location>
</feature>
<organism evidence="12 13">
    <name type="scientific">Ignisphaera aggregans (strain DSM 17230 / JCM 13409 / AQ1.S1)</name>
    <dbReference type="NCBI Taxonomy" id="583356"/>
    <lineage>
        <taxon>Archaea</taxon>
        <taxon>Thermoproteota</taxon>
        <taxon>Thermoprotei</taxon>
        <taxon>Desulfurococcales</taxon>
        <taxon>Desulfurococcaceae</taxon>
        <taxon>Ignisphaera</taxon>
    </lineage>
</organism>
<proteinExistence type="inferred from homology"/>
<dbReference type="GO" id="GO:0046933">
    <property type="term" value="F:proton-transporting ATP synthase activity, rotational mechanism"/>
    <property type="evidence" value="ECO:0007669"/>
    <property type="project" value="UniProtKB-UniRule"/>
</dbReference>
<keyword evidence="4 8" id="KW-0375">Hydrogen ion transport</keyword>
<dbReference type="Pfam" id="PF00006">
    <property type="entry name" value="ATP-synt_ab"/>
    <property type="match status" value="1"/>
</dbReference>
<comment type="function">
    <text evidence="8">Component of the A-type ATP synthase that produces ATP from ADP in the presence of a proton gradient across the membrane. The B chain is a regulatory subunit.</text>
</comment>
<reference evidence="12 13" key="1">
    <citation type="journal article" date="2010" name="Stand. Genomic Sci.">
        <title>Complete genome sequence of Ignisphaera aggregans type strain (AQ1.S1).</title>
        <authorList>
            <person name="Goker M."/>
            <person name="Held B."/>
            <person name="Lapidus A."/>
            <person name="Nolan M."/>
            <person name="Spring S."/>
            <person name="Yasawong M."/>
            <person name="Lucas S."/>
            <person name="Glavina Del Rio T."/>
            <person name="Tice H."/>
            <person name="Cheng J.F."/>
            <person name="Goodwin L."/>
            <person name="Tapia R."/>
            <person name="Pitluck S."/>
            <person name="Liolios K."/>
            <person name="Ivanova N."/>
            <person name="Mavromatis K."/>
            <person name="Mikhailova N."/>
            <person name="Pati A."/>
            <person name="Chen A."/>
            <person name="Palaniappan K."/>
            <person name="Brambilla E."/>
            <person name="Land M."/>
            <person name="Hauser L."/>
            <person name="Chang Y.J."/>
            <person name="Jeffries C.D."/>
            <person name="Brettin T."/>
            <person name="Detter J.C."/>
            <person name="Han C."/>
            <person name="Rohde M."/>
            <person name="Sikorski J."/>
            <person name="Woyke T."/>
            <person name="Bristow J."/>
            <person name="Eisen J.A."/>
            <person name="Markowitz V."/>
            <person name="Hugenholtz P."/>
            <person name="Kyrpides N.C."/>
            <person name="Klenk H.P."/>
        </authorList>
    </citation>
    <scope>NUCLEOTIDE SEQUENCE [LARGE SCALE GENOMIC DNA]</scope>
    <source>
        <strain evidence="13">DSM 17230 / JCM 13409 / AQ1.S1</strain>
    </source>
</reference>
<dbReference type="PANTHER" id="PTHR43389">
    <property type="entry name" value="V-TYPE PROTON ATPASE SUBUNIT B"/>
    <property type="match status" value="1"/>
</dbReference>
<dbReference type="Pfam" id="PF22919">
    <property type="entry name" value="ATP-synt_VA_C"/>
    <property type="match status" value="1"/>
</dbReference>
<evidence type="ECO:0000256" key="7">
    <source>
        <dbReference type="ARBA" id="ARBA00023310"/>
    </source>
</evidence>
<dbReference type="SUPFAM" id="SSF47917">
    <property type="entry name" value="C-terminal domain of alpha and beta subunits of F1 ATP synthase"/>
    <property type="match status" value="1"/>
</dbReference>
<accession>E0SNP1</accession>
<dbReference type="Gene3D" id="3.40.50.12240">
    <property type="match status" value="1"/>
</dbReference>
<comment type="similarity">
    <text evidence="1 8">Belongs to the ATPase alpha/beta chains family.</text>
</comment>
<dbReference type="InterPro" id="IPR022879">
    <property type="entry name" value="V-ATPase_su_B/beta"/>
</dbReference>
<dbReference type="InterPro" id="IPR055190">
    <property type="entry name" value="ATP-synt_VA_C"/>
</dbReference>
<dbReference type="GO" id="GO:0042777">
    <property type="term" value="P:proton motive force-driven plasma membrane ATP synthesis"/>
    <property type="evidence" value="ECO:0007669"/>
    <property type="project" value="UniProtKB-UniRule"/>
</dbReference>
<dbReference type="InterPro" id="IPR004100">
    <property type="entry name" value="ATPase_F1/V1/A1_a/bsu_N"/>
</dbReference>
<keyword evidence="2 8" id="KW-0813">Transport</keyword>
<dbReference type="NCBIfam" id="NF003235">
    <property type="entry name" value="PRK04196.1"/>
    <property type="match status" value="1"/>
</dbReference>
<evidence type="ECO:0000259" key="11">
    <source>
        <dbReference type="Pfam" id="PF22919"/>
    </source>
</evidence>
<dbReference type="GO" id="GO:0005524">
    <property type="term" value="F:ATP binding"/>
    <property type="evidence" value="ECO:0007669"/>
    <property type="project" value="UniProtKB-UniRule"/>
</dbReference>